<feature type="region of interest" description="Disordered" evidence="1">
    <location>
        <begin position="227"/>
        <end position="247"/>
    </location>
</feature>
<organism evidence="3 4">
    <name type="scientific">Roseburia inulinivorans</name>
    <dbReference type="NCBI Taxonomy" id="360807"/>
    <lineage>
        <taxon>Bacteria</taxon>
        <taxon>Bacillati</taxon>
        <taxon>Bacillota</taxon>
        <taxon>Clostridia</taxon>
        <taxon>Lachnospirales</taxon>
        <taxon>Lachnospiraceae</taxon>
        <taxon>Roseburia</taxon>
    </lineage>
</organism>
<dbReference type="EMBL" id="QRHP01000035">
    <property type="protein sequence ID" value="RHF80604.1"/>
    <property type="molecule type" value="Genomic_DNA"/>
</dbReference>
<dbReference type="AlphaFoldDB" id="A0A414QIJ3"/>
<sequence>MRYKKFLLGVIASVLCLGLLNGCSSYSHDFNSSEEAQKYILSKLKDKYNEEFIITEVKKYKEEKIGLNWIMAEVSSKENSSQTATIYTRNTGLFEDSYHVYYYSDEIKELATPLFQDKPFIRGYQIEVQGHTTTTEWNGKESVEEYLKKREYEIETSIYLNEGKTDKEYAEELSYIMQEIVESDLVFNISVYTSDDNLIFYSLPEQHSQPDVEVILEKMADVKRQQKTQKDYKEWKKQNQNNETNSD</sequence>
<evidence type="ECO:0000256" key="1">
    <source>
        <dbReference type="SAM" id="MobiDB-lite"/>
    </source>
</evidence>
<dbReference type="Proteomes" id="UP000283701">
    <property type="component" value="Unassembled WGS sequence"/>
</dbReference>
<feature type="compositionally biased region" description="Basic and acidic residues" evidence="1">
    <location>
        <begin position="227"/>
        <end position="237"/>
    </location>
</feature>
<accession>A0A414QIJ3</accession>
<evidence type="ECO:0000256" key="2">
    <source>
        <dbReference type="SAM" id="SignalP"/>
    </source>
</evidence>
<comment type="caution">
    <text evidence="3">The sequence shown here is derived from an EMBL/GenBank/DDBJ whole genome shotgun (WGS) entry which is preliminary data.</text>
</comment>
<feature type="signal peptide" evidence="2">
    <location>
        <begin position="1"/>
        <end position="27"/>
    </location>
</feature>
<evidence type="ECO:0000313" key="3">
    <source>
        <dbReference type="EMBL" id="RHF80604.1"/>
    </source>
</evidence>
<proteinExistence type="predicted"/>
<keyword evidence="2" id="KW-0732">Signal</keyword>
<protein>
    <recommendedName>
        <fullName evidence="5">Lipoprotein</fullName>
    </recommendedName>
</protein>
<dbReference type="RefSeq" id="WP_071143777.1">
    <property type="nucleotide sequence ID" value="NZ_QRHP01000035.1"/>
</dbReference>
<name>A0A414QIJ3_9FIRM</name>
<evidence type="ECO:0000313" key="4">
    <source>
        <dbReference type="Proteomes" id="UP000283701"/>
    </source>
</evidence>
<feature type="compositionally biased region" description="Polar residues" evidence="1">
    <location>
        <begin position="238"/>
        <end position="247"/>
    </location>
</feature>
<evidence type="ECO:0008006" key="5">
    <source>
        <dbReference type="Google" id="ProtNLM"/>
    </source>
</evidence>
<feature type="chain" id="PRO_5019288419" description="Lipoprotein" evidence="2">
    <location>
        <begin position="28"/>
        <end position="247"/>
    </location>
</feature>
<gene>
    <name evidence="3" type="ORF">DW654_16835</name>
</gene>
<reference evidence="3 4" key="1">
    <citation type="submission" date="2018-08" db="EMBL/GenBank/DDBJ databases">
        <title>A genome reference for cultivated species of the human gut microbiota.</title>
        <authorList>
            <person name="Zou Y."/>
            <person name="Xue W."/>
            <person name="Luo G."/>
        </authorList>
    </citation>
    <scope>NUCLEOTIDE SEQUENCE [LARGE SCALE GENOMIC DNA]</scope>
    <source>
        <strain evidence="3 4">AM23-23AC</strain>
    </source>
</reference>